<gene>
    <name evidence="1" type="ORF">F9K24_18225</name>
</gene>
<dbReference type="SUPFAM" id="SSF46565">
    <property type="entry name" value="Chaperone J-domain"/>
    <property type="match status" value="1"/>
</dbReference>
<name>A0A833GYK4_9LEPT</name>
<accession>A0A833GYK4</accession>
<protein>
    <submittedName>
        <fullName evidence="1">J domain-containing protein</fullName>
    </submittedName>
</protein>
<dbReference type="AlphaFoldDB" id="A0A833GYK4"/>
<proteinExistence type="predicted"/>
<reference evidence="1 2" key="1">
    <citation type="submission" date="2019-10" db="EMBL/GenBank/DDBJ databases">
        <title>Extracellular Electron Transfer in a Candidatus Methanoperedens spp. Enrichment Culture.</title>
        <authorList>
            <person name="Berger S."/>
            <person name="Rangel Shaw D."/>
            <person name="Berben T."/>
            <person name="In 'T Zandt M."/>
            <person name="Frank J."/>
            <person name="Reimann J."/>
            <person name="Jetten M.S.M."/>
            <person name="Welte C.U."/>
        </authorList>
    </citation>
    <scope>NUCLEOTIDE SEQUENCE [LARGE SCALE GENOMIC DNA]</scope>
    <source>
        <strain evidence="1">SB12</strain>
    </source>
</reference>
<comment type="caution">
    <text evidence="1">The sequence shown here is derived from an EMBL/GenBank/DDBJ whole genome shotgun (WGS) entry which is preliminary data.</text>
</comment>
<sequence length="286" mass="33186">MKREAESKTTLLNDLLEEIEQSMIGDDWSVSLDAVLLCLETAPESFFRYYYRSGHSMADLPETFHAENAGILIEYLADLGYDGAVSAFRRRGWYLTDDDYLMWEEFFLSVSLSMLASHKIDEEELEIALSGCRYTSDGLQFYCETRCSIESLLSRTLSIYAREKTLSEGAIRLLRSYTRHLFHRRLFREETIYREFCERLRETAKLRGWIGADVVAAPASLREELLLFGFEDLPGEEILKERYRILLKEHHPDINRSSEAVVMTQRLIDAYAKICAHRRQASEVAS</sequence>
<evidence type="ECO:0000313" key="2">
    <source>
        <dbReference type="Proteomes" id="UP000460298"/>
    </source>
</evidence>
<dbReference type="EMBL" id="WBUI01000024">
    <property type="protein sequence ID" value="KAB2929969.1"/>
    <property type="molecule type" value="Genomic_DNA"/>
</dbReference>
<organism evidence="1 2">
    <name type="scientific">Leptonema illini</name>
    <dbReference type="NCBI Taxonomy" id="183"/>
    <lineage>
        <taxon>Bacteria</taxon>
        <taxon>Pseudomonadati</taxon>
        <taxon>Spirochaetota</taxon>
        <taxon>Spirochaetia</taxon>
        <taxon>Leptospirales</taxon>
        <taxon>Leptospiraceae</taxon>
        <taxon>Leptonema</taxon>
    </lineage>
</organism>
<dbReference type="InterPro" id="IPR036869">
    <property type="entry name" value="J_dom_sf"/>
</dbReference>
<evidence type="ECO:0000313" key="1">
    <source>
        <dbReference type="EMBL" id="KAB2929969.1"/>
    </source>
</evidence>
<dbReference type="Proteomes" id="UP000460298">
    <property type="component" value="Unassembled WGS sequence"/>
</dbReference>